<feature type="signal peptide" evidence="2">
    <location>
        <begin position="1"/>
        <end position="22"/>
    </location>
</feature>
<evidence type="ECO:0000313" key="3">
    <source>
        <dbReference type="Ensembl" id="ENSHHUP00000079297.1"/>
    </source>
</evidence>
<feature type="compositionally biased region" description="Polar residues" evidence="1">
    <location>
        <begin position="72"/>
        <end position="98"/>
    </location>
</feature>
<protein>
    <submittedName>
        <fullName evidence="3">Uncharacterized protein</fullName>
    </submittedName>
</protein>
<evidence type="ECO:0000313" key="4">
    <source>
        <dbReference type="Proteomes" id="UP000314982"/>
    </source>
</evidence>
<evidence type="ECO:0000256" key="1">
    <source>
        <dbReference type="SAM" id="MobiDB-lite"/>
    </source>
</evidence>
<reference evidence="4" key="1">
    <citation type="submission" date="2018-06" db="EMBL/GenBank/DDBJ databases">
        <title>Genome assembly of Danube salmon.</title>
        <authorList>
            <person name="Macqueen D.J."/>
            <person name="Gundappa M.K."/>
        </authorList>
    </citation>
    <scope>NUCLEOTIDE SEQUENCE [LARGE SCALE GENOMIC DNA]</scope>
</reference>
<feature type="compositionally biased region" description="Polar residues" evidence="1">
    <location>
        <begin position="55"/>
        <end position="64"/>
    </location>
</feature>
<dbReference type="GeneTree" id="ENSGT00970000197356"/>
<dbReference type="Proteomes" id="UP000314982">
    <property type="component" value="Unassembled WGS sequence"/>
</dbReference>
<reference evidence="3" key="2">
    <citation type="submission" date="2025-08" db="UniProtKB">
        <authorList>
            <consortium name="Ensembl"/>
        </authorList>
    </citation>
    <scope>IDENTIFICATION</scope>
</reference>
<dbReference type="SUPFAM" id="SSF49265">
    <property type="entry name" value="Fibronectin type III"/>
    <property type="match status" value="1"/>
</dbReference>
<keyword evidence="4" id="KW-1185">Reference proteome</keyword>
<reference evidence="3" key="3">
    <citation type="submission" date="2025-09" db="UniProtKB">
        <authorList>
            <consortium name="Ensembl"/>
        </authorList>
    </citation>
    <scope>IDENTIFICATION</scope>
</reference>
<feature type="region of interest" description="Disordered" evidence="1">
    <location>
        <begin position="52"/>
        <end position="101"/>
    </location>
</feature>
<sequence length="515" mass="57616">MAGLYGLKILLLCTGLIELAICGVDTTSAGSTTTIPPAAAVAITTKPPSIITTPLNSQTASNSATPPPITYQDKSNFSIPSPTQATKNANDSTGSQTKPTPPKCTYRVELVEYGFQIVFNGSNSDTYNISYRDESRQHMTVEHQPLVNSIIEVKSLKPCSIYTVMEIQPECELQGNRTLRTKTMDDLELSTNIKPGYLCYVTKWNISDAEWNSPVITWDQDNCFQLSDEHFCTNFTANVAVPGECSKNISKTIPVTAENSTVKHSPILEHNNKIPVEIVWKNKPKNCTPQDLDIHYTCEGNNGSINLSDVEPFHKYNCSGKITHNSKVIITKFIDVEIKCDVTITTQVSLKANTSISLKWTKQISNCSPKTQLFQSCVSCRTETQVEECYTTNESHQDFYGLKPFTNYNCSIQPRYKRTYYNSLKIVSTIIKTAPGIPDKVKTNLNVTYTQNNAFTIKCEALKSDQWKGNDNLYIAKITGSETTPQKLKNCFFTFEDLSYLTDYTVQVRYSTFIQ</sequence>
<dbReference type="STRING" id="62062.ENSHHUP00000079297"/>
<name>A0A4W5QST3_9TELE</name>
<organism evidence="3 4">
    <name type="scientific">Hucho hucho</name>
    <name type="common">huchen</name>
    <dbReference type="NCBI Taxonomy" id="62062"/>
    <lineage>
        <taxon>Eukaryota</taxon>
        <taxon>Metazoa</taxon>
        <taxon>Chordata</taxon>
        <taxon>Craniata</taxon>
        <taxon>Vertebrata</taxon>
        <taxon>Euteleostomi</taxon>
        <taxon>Actinopterygii</taxon>
        <taxon>Neopterygii</taxon>
        <taxon>Teleostei</taxon>
        <taxon>Protacanthopterygii</taxon>
        <taxon>Salmoniformes</taxon>
        <taxon>Salmonidae</taxon>
        <taxon>Salmoninae</taxon>
        <taxon>Hucho</taxon>
    </lineage>
</organism>
<proteinExistence type="predicted"/>
<evidence type="ECO:0000256" key="2">
    <source>
        <dbReference type="SAM" id="SignalP"/>
    </source>
</evidence>
<keyword evidence="2" id="KW-0732">Signal</keyword>
<feature type="chain" id="PRO_5021249516" evidence="2">
    <location>
        <begin position="23"/>
        <end position="515"/>
    </location>
</feature>
<dbReference type="AlphaFoldDB" id="A0A4W5QST3"/>
<dbReference type="InterPro" id="IPR036116">
    <property type="entry name" value="FN3_sf"/>
</dbReference>
<dbReference type="Ensembl" id="ENSHHUT00000081850.1">
    <property type="protein sequence ID" value="ENSHHUP00000079297.1"/>
    <property type="gene ID" value="ENSHHUG00000046227.1"/>
</dbReference>
<accession>A0A4W5QST3</accession>